<dbReference type="EMBL" id="QXIS01000037">
    <property type="protein sequence ID" value="RIE05493.1"/>
    <property type="molecule type" value="Genomic_DNA"/>
</dbReference>
<feature type="non-terminal residue" evidence="2">
    <location>
        <position position="1"/>
    </location>
</feature>
<accession>A0A398CSG5</accession>
<feature type="transmembrane region" description="Helical" evidence="1">
    <location>
        <begin position="41"/>
        <end position="61"/>
    </location>
</feature>
<dbReference type="AlphaFoldDB" id="A0A398CSG5"/>
<keyword evidence="1" id="KW-0472">Membrane</keyword>
<gene>
    <name evidence="2" type="ORF">SMC7_07220</name>
</gene>
<keyword evidence="1" id="KW-1133">Transmembrane helix</keyword>
<evidence type="ECO:0000313" key="3">
    <source>
        <dbReference type="Proteomes" id="UP000266328"/>
    </source>
</evidence>
<name>A0A398CSG5_9BACT</name>
<dbReference type="RefSeq" id="WP_165845221.1">
    <property type="nucleotide sequence ID" value="NZ_QXIS01000037.1"/>
</dbReference>
<dbReference type="Proteomes" id="UP000266328">
    <property type="component" value="Unassembled WGS sequence"/>
</dbReference>
<evidence type="ECO:0000256" key="1">
    <source>
        <dbReference type="SAM" id="Phobius"/>
    </source>
</evidence>
<reference evidence="2 3" key="1">
    <citation type="submission" date="2018-09" db="EMBL/GenBank/DDBJ databases">
        <title>Discovery and Ecogenomic Context for Candidatus Cryosericales, a Global Caldiserica Order Active in Thawing Permafrost.</title>
        <authorList>
            <person name="Martinez M.A."/>
            <person name="Woodcroft B.J."/>
            <person name="Ignacio Espinoza J.C."/>
            <person name="Zayed A."/>
            <person name="Singleton C.M."/>
            <person name="Boyd J."/>
            <person name="Li Y.-F."/>
            <person name="Purvine S."/>
            <person name="Maughan H."/>
            <person name="Hodgkins S.B."/>
            <person name="Anderson D."/>
            <person name="Sederholm M."/>
            <person name="Temperton B."/>
            <person name="Saleska S.R."/>
            <person name="Tyson G.W."/>
            <person name="Rich V.I."/>
        </authorList>
    </citation>
    <scope>NUCLEOTIDE SEQUENCE [LARGE SCALE GENOMIC DNA]</scope>
    <source>
        <strain evidence="2 3">SMC7</strain>
    </source>
</reference>
<keyword evidence="1" id="KW-0812">Transmembrane</keyword>
<proteinExistence type="predicted"/>
<sequence>GPVEAVNGFWVARAGQDKEYSVLTWKSEQQVRSRMSRAGTIWWVLSLLAFAAGVLAIIVSFN</sequence>
<keyword evidence="3" id="KW-1185">Reference proteome</keyword>
<comment type="caution">
    <text evidence="2">The sequence shown here is derived from an EMBL/GenBank/DDBJ whole genome shotgun (WGS) entry which is preliminary data.</text>
</comment>
<evidence type="ECO:0000313" key="2">
    <source>
        <dbReference type="EMBL" id="RIE05493.1"/>
    </source>
</evidence>
<protein>
    <submittedName>
        <fullName evidence="2">Uncharacterized protein</fullName>
    </submittedName>
</protein>
<organism evidence="2 3">
    <name type="scientific">Candidatus Cryosericum terrychapinii</name>
    <dbReference type="NCBI Taxonomy" id="2290919"/>
    <lineage>
        <taxon>Bacteria</taxon>
        <taxon>Pseudomonadati</taxon>
        <taxon>Caldisericota/Cryosericota group</taxon>
        <taxon>Candidatus Cryosericota</taxon>
        <taxon>Candidatus Cryosericia</taxon>
        <taxon>Candidatus Cryosericales</taxon>
        <taxon>Candidatus Cryosericaceae</taxon>
        <taxon>Candidatus Cryosericum</taxon>
    </lineage>
</organism>